<protein>
    <submittedName>
        <fullName evidence="1">SAM-dependent methyltransferase</fullName>
    </submittedName>
</protein>
<keyword evidence="1" id="KW-0489">Methyltransferase</keyword>
<dbReference type="Pfam" id="PF05401">
    <property type="entry name" value="NodS"/>
    <property type="match status" value="1"/>
</dbReference>
<dbReference type="Proteomes" id="UP000545037">
    <property type="component" value="Unassembled WGS sequence"/>
</dbReference>
<dbReference type="RefSeq" id="WP_183214586.1">
    <property type="nucleotide sequence ID" value="NZ_JACHOR010000006.1"/>
</dbReference>
<evidence type="ECO:0000313" key="1">
    <source>
        <dbReference type="EMBL" id="MBB5747603.1"/>
    </source>
</evidence>
<evidence type="ECO:0000313" key="2">
    <source>
        <dbReference type="Proteomes" id="UP000545037"/>
    </source>
</evidence>
<gene>
    <name evidence="1" type="ORF">GGR13_003231</name>
</gene>
<comment type="caution">
    <text evidence="1">The sequence shown here is derived from an EMBL/GenBank/DDBJ whole genome shotgun (WGS) entry which is preliminary data.</text>
</comment>
<dbReference type="GO" id="GO:0008757">
    <property type="term" value="F:S-adenosylmethionine-dependent methyltransferase activity"/>
    <property type="evidence" value="ECO:0007669"/>
    <property type="project" value="InterPro"/>
</dbReference>
<dbReference type="AlphaFoldDB" id="A0A7W9CLF6"/>
<dbReference type="InterPro" id="IPR008715">
    <property type="entry name" value="SAM-MeTfrase_NodS-like"/>
</dbReference>
<organism evidence="1 2">
    <name type="scientific">Brevundimonas variabilis</name>
    <dbReference type="NCBI Taxonomy" id="74312"/>
    <lineage>
        <taxon>Bacteria</taxon>
        <taxon>Pseudomonadati</taxon>
        <taxon>Pseudomonadota</taxon>
        <taxon>Alphaproteobacteria</taxon>
        <taxon>Caulobacterales</taxon>
        <taxon>Caulobacteraceae</taxon>
        <taxon>Brevundimonas</taxon>
    </lineage>
</organism>
<reference evidence="1 2" key="1">
    <citation type="submission" date="2020-08" db="EMBL/GenBank/DDBJ databases">
        <title>Genomic Encyclopedia of Type Strains, Phase IV (KMG-IV): sequencing the most valuable type-strain genomes for metagenomic binning, comparative biology and taxonomic classification.</title>
        <authorList>
            <person name="Goeker M."/>
        </authorList>
    </citation>
    <scope>NUCLEOTIDE SEQUENCE [LARGE SCALE GENOMIC DNA]</scope>
    <source>
        <strain evidence="1 2">DSM 4737</strain>
    </source>
</reference>
<sequence length="197" mass="21716">MRPDSSLPPSYFEAMFQGDPDPWGLESRTYEAEKFDATIAALGGRTYARAFEVGCAGGSLTRRLAPLCASLLAIDVSVTALDRAQRKCADLPQVVFEPMVFPRYTPDLVDIDLIVLSEIAYYWDDADLERAAIWIGEAVAPGGDILLVHWTGETDYPQTGDGAVEALRTLLGDQVEAVSARRESAYRLDLWRGRDRA</sequence>
<dbReference type="GO" id="GO:0009312">
    <property type="term" value="P:oligosaccharide biosynthetic process"/>
    <property type="evidence" value="ECO:0007669"/>
    <property type="project" value="InterPro"/>
</dbReference>
<name>A0A7W9CLF6_9CAUL</name>
<dbReference type="SUPFAM" id="SSF53335">
    <property type="entry name" value="S-adenosyl-L-methionine-dependent methyltransferases"/>
    <property type="match status" value="1"/>
</dbReference>
<proteinExistence type="predicted"/>
<keyword evidence="1" id="KW-0808">Transferase</keyword>
<dbReference type="InterPro" id="IPR029063">
    <property type="entry name" value="SAM-dependent_MTases_sf"/>
</dbReference>
<keyword evidence="2" id="KW-1185">Reference proteome</keyword>
<accession>A0A7W9CLF6</accession>
<dbReference type="EMBL" id="JACHOR010000006">
    <property type="protein sequence ID" value="MBB5747603.1"/>
    <property type="molecule type" value="Genomic_DNA"/>
</dbReference>
<dbReference type="GO" id="GO:0032259">
    <property type="term" value="P:methylation"/>
    <property type="evidence" value="ECO:0007669"/>
    <property type="project" value="UniProtKB-KW"/>
</dbReference>
<dbReference type="Gene3D" id="3.40.50.150">
    <property type="entry name" value="Vaccinia Virus protein VP39"/>
    <property type="match status" value="1"/>
</dbReference>